<dbReference type="RefSeq" id="XP_013892875.1">
    <property type="nucleotide sequence ID" value="XM_014037421.1"/>
</dbReference>
<reference evidence="1 2" key="1">
    <citation type="journal article" date="2013" name="BMC Genomics">
        <title>Reconstruction of the lipid metabolism for the microalga Monoraphidium neglectum from its genome sequence reveals characteristics suitable for biofuel production.</title>
        <authorList>
            <person name="Bogen C."/>
            <person name="Al-Dilaimi A."/>
            <person name="Albersmeier A."/>
            <person name="Wichmann J."/>
            <person name="Grundmann M."/>
            <person name="Rupp O."/>
            <person name="Lauersen K.J."/>
            <person name="Blifernez-Klassen O."/>
            <person name="Kalinowski J."/>
            <person name="Goesmann A."/>
            <person name="Mussgnug J.H."/>
            <person name="Kruse O."/>
        </authorList>
    </citation>
    <scope>NUCLEOTIDE SEQUENCE [LARGE SCALE GENOMIC DNA]</scope>
    <source>
        <strain evidence="1 2">SAG 48.87</strain>
    </source>
</reference>
<proteinExistence type="predicted"/>
<protein>
    <submittedName>
        <fullName evidence="1">Uncharacterized protein</fullName>
    </submittedName>
</protein>
<dbReference type="EMBL" id="KK104477">
    <property type="protein sequence ID" value="KIY93855.1"/>
    <property type="molecule type" value="Genomic_DNA"/>
</dbReference>
<dbReference type="OrthoDB" id="264532at2759"/>
<evidence type="ECO:0000313" key="2">
    <source>
        <dbReference type="Proteomes" id="UP000054498"/>
    </source>
</evidence>
<dbReference type="GeneID" id="25731635"/>
<sequence>MSYAVVARCRRGFARLARDTGAALVPVIGVGETYLAGRPTLFARVFKALKPFRPYPLKVVFGQPIEPKDGETADELHTRYCDGLLALAKQHNVPLRIVE</sequence>
<dbReference type="SUPFAM" id="SSF69593">
    <property type="entry name" value="Glycerol-3-phosphate (1)-acyltransferase"/>
    <property type="match status" value="1"/>
</dbReference>
<gene>
    <name evidence="1" type="ORF">MNEG_14106</name>
</gene>
<accession>A0A0D2MFH4</accession>
<keyword evidence="2" id="KW-1185">Reference proteome</keyword>
<dbReference type="KEGG" id="mng:MNEG_14106"/>
<organism evidence="1 2">
    <name type="scientific">Monoraphidium neglectum</name>
    <dbReference type="NCBI Taxonomy" id="145388"/>
    <lineage>
        <taxon>Eukaryota</taxon>
        <taxon>Viridiplantae</taxon>
        <taxon>Chlorophyta</taxon>
        <taxon>core chlorophytes</taxon>
        <taxon>Chlorophyceae</taxon>
        <taxon>CS clade</taxon>
        <taxon>Sphaeropleales</taxon>
        <taxon>Selenastraceae</taxon>
        <taxon>Monoraphidium</taxon>
    </lineage>
</organism>
<name>A0A0D2MFH4_9CHLO</name>
<dbReference type="Proteomes" id="UP000054498">
    <property type="component" value="Unassembled WGS sequence"/>
</dbReference>
<evidence type="ECO:0000313" key="1">
    <source>
        <dbReference type="EMBL" id="KIY93855.1"/>
    </source>
</evidence>
<dbReference type="AlphaFoldDB" id="A0A0D2MFH4"/>